<sequence length="96" mass="10220">MRKTSKPLSTTLVPTDRPGDAPPRPASSQAILEQARDTLREVGTLARAATGIACDPILAGENFGDLRTRVRVLQLLVDRVGSVAESGLRRLDDGLA</sequence>
<organism evidence="2 3">
    <name type="scientific">Xylophilus rhododendri</name>
    <dbReference type="NCBI Taxonomy" id="2697032"/>
    <lineage>
        <taxon>Bacteria</taxon>
        <taxon>Pseudomonadati</taxon>
        <taxon>Pseudomonadota</taxon>
        <taxon>Betaproteobacteria</taxon>
        <taxon>Burkholderiales</taxon>
        <taxon>Xylophilus</taxon>
    </lineage>
</organism>
<reference evidence="2 3" key="1">
    <citation type="submission" date="2020-01" db="EMBL/GenBank/DDBJ databases">
        <title>Genome sequencing of strain KACC 21265.</title>
        <authorList>
            <person name="Heo J."/>
            <person name="Kim S.-J."/>
            <person name="Kim J.-S."/>
            <person name="Hong S.-B."/>
            <person name="Kwon S.-W."/>
        </authorList>
    </citation>
    <scope>NUCLEOTIDE SEQUENCE [LARGE SCALE GENOMIC DNA]</scope>
    <source>
        <strain evidence="2 3">KACC 21265</strain>
    </source>
</reference>
<evidence type="ECO:0000313" key="3">
    <source>
        <dbReference type="Proteomes" id="UP000464787"/>
    </source>
</evidence>
<gene>
    <name evidence="2" type="ORF">GT347_06050</name>
</gene>
<evidence type="ECO:0000256" key="1">
    <source>
        <dbReference type="SAM" id="MobiDB-lite"/>
    </source>
</evidence>
<dbReference type="AlphaFoldDB" id="A0A857J3Y8"/>
<proteinExistence type="predicted"/>
<keyword evidence="3" id="KW-1185">Reference proteome</keyword>
<feature type="compositionally biased region" description="Polar residues" evidence="1">
    <location>
        <begin position="1"/>
        <end position="13"/>
    </location>
</feature>
<dbReference type="Proteomes" id="UP000464787">
    <property type="component" value="Chromosome"/>
</dbReference>
<feature type="region of interest" description="Disordered" evidence="1">
    <location>
        <begin position="1"/>
        <end position="28"/>
    </location>
</feature>
<dbReference type="RefSeq" id="WP_160551106.1">
    <property type="nucleotide sequence ID" value="NZ_CP047650.1"/>
</dbReference>
<name>A0A857J3Y8_9BURK</name>
<dbReference type="EMBL" id="CP047650">
    <property type="protein sequence ID" value="QHI97588.1"/>
    <property type="molecule type" value="Genomic_DNA"/>
</dbReference>
<evidence type="ECO:0000313" key="2">
    <source>
        <dbReference type="EMBL" id="QHI97588.1"/>
    </source>
</evidence>
<accession>A0A857J3Y8</accession>
<dbReference type="KEGG" id="xyk:GT347_06050"/>
<protein>
    <submittedName>
        <fullName evidence="2">Uncharacterized protein</fullName>
    </submittedName>
</protein>